<evidence type="ECO:0000313" key="2">
    <source>
        <dbReference type="EMBL" id="QDU87134.1"/>
    </source>
</evidence>
<name>A0A518D6M2_9BACT</name>
<keyword evidence="3" id="KW-1185">Reference proteome</keyword>
<dbReference type="AlphaFoldDB" id="A0A518D6M2"/>
<dbReference type="Proteomes" id="UP000317429">
    <property type="component" value="Chromosome"/>
</dbReference>
<protein>
    <recommendedName>
        <fullName evidence="1">Squalene cyclase C-terminal domain-containing protein</fullName>
    </recommendedName>
</protein>
<accession>A0A518D6M2</accession>
<gene>
    <name evidence="2" type="ORF">Pla175_04900</name>
</gene>
<evidence type="ECO:0000259" key="1">
    <source>
        <dbReference type="Pfam" id="PF13243"/>
    </source>
</evidence>
<organism evidence="2 3">
    <name type="scientific">Pirellulimonas nuda</name>
    <dbReference type="NCBI Taxonomy" id="2528009"/>
    <lineage>
        <taxon>Bacteria</taxon>
        <taxon>Pseudomonadati</taxon>
        <taxon>Planctomycetota</taxon>
        <taxon>Planctomycetia</taxon>
        <taxon>Pirellulales</taxon>
        <taxon>Lacipirellulaceae</taxon>
        <taxon>Pirellulimonas</taxon>
    </lineage>
</organism>
<sequence length="341" mass="37369">MRTILFILVFTGVAQQSSAADVETAVRRGLASVQRSAVNWHSNSDCFSCHHHTLPMLASLEASHVGLPLDGDWMKSQADDAHAYFEQQVDDMNAGSHVPGGAATVGYGLWALSLDQRPRDETTTAMVNYLLQVQGVARLRDGVRPERTAVDSGRWIASCRRAPLQASMVADTVLSLMGIERYASEQQRPRAAIARAAADKWLASVALTSLQDRLWRLYGLHQLGGDDEQKRAVREAVLVAQQDDGGWAETHKRPTDAFSTGQTIFMLCAAGTTPDHPAITRGRDFLLRSQHADGSWEFESHTKPVQPFFDNGDPHGKNQFISVAATAWATSALVHLMPQSE</sequence>
<dbReference type="InterPro" id="IPR008930">
    <property type="entry name" value="Terpenoid_cyclase/PrenylTrfase"/>
</dbReference>
<feature type="domain" description="Squalene cyclase C-terminal" evidence="1">
    <location>
        <begin position="217"/>
        <end position="305"/>
    </location>
</feature>
<evidence type="ECO:0000313" key="3">
    <source>
        <dbReference type="Proteomes" id="UP000317429"/>
    </source>
</evidence>
<dbReference type="Pfam" id="PF13243">
    <property type="entry name" value="SQHop_cyclase_C"/>
    <property type="match status" value="1"/>
</dbReference>
<dbReference type="EMBL" id="CP036291">
    <property type="protein sequence ID" value="QDU87134.1"/>
    <property type="molecule type" value="Genomic_DNA"/>
</dbReference>
<dbReference type="KEGG" id="pnd:Pla175_04900"/>
<proteinExistence type="predicted"/>
<dbReference type="Gene3D" id="1.50.10.20">
    <property type="match status" value="1"/>
</dbReference>
<reference evidence="2 3" key="1">
    <citation type="submission" date="2019-02" db="EMBL/GenBank/DDBJ databases">
        <title>Deep-cultivation of Planctomycetes and their phenomic and genomic characterization uncovers novel biology.</title>
        <authorList>
            <person name="Wiegand S."/>
            <person name="Jogler M."/>
            <person name="Boedeker C."/>
            <person name="Pinto D."/>
            <person name="Vollmers J."/>
            <person name="Rivas-Marin E."/>
            <person name="Kohn T."/>
            <person name="Peeters S.H."/>
            <person name="Heuer A."/>
            <person name="Rast P."/>
            <person name="Oberbeckmann S."/>
            <person name="Bunk B."/>
            <person name="Jeske O."/>
            <person name="Meyerdierks A."/>
            <person name="Storesund J.E."/>
            <person name="Kallscheuer N."/>
            <person name="Luecker S."/>
            <person name="Lage O.M."/>
            <person name="Pohl T."/>
            <person name="Merkel B.J."/>
            <person name="Hornburger P."/>
            <person name="Mueller R.-W."/>
            <person name="Bruemmer F."/>
            <person name="Labrenz M."/>
            <person name="Spormann A.M."/>
            <person name="Op den Camp H."/>
            <person name="Overmann J."/>
            <person name="Amann R."/>
            <person name="Jetten M.S.M."/>
            <person name="Mascher T."/>
            <person name="Medema M.H."/>
            <person name="Devos D.P."/>
            <person name="Kaster A.-K."/>
            <person name="Ovreas L."/>
            <person name="Rohde M."/>
            <person name="Galperin M.Y."/>
            <person name="Jogler C."/>
        </authorList>
    </citation>
    <scope>NUCLEOTIDE SEQUENCE [LARGE SCALE GENOMIC DNA]</scope>
    <source>
        <strain evidence="2 3">Pla175</strain>
    </source>
</reference>
<dbReference type="InterPro" id="IPR032696">
    <property type="entry name" value="SQ_cyclase_C"/>
</dbReference>
<dbReference type="SUPFAM" id="SSF48239">
    <property type="entry name" value="Terpenoid cyclases/Protein prenyltransferases"/>
    <property type="match status" value="1"/>
</dbReference>